<name>A0A1G8RGD9_9FLAO</name>
<feature type="domain" description="General stress protein FMN-binding split barrel" evidence="1">
    <location>
        <begin position="12"/>
        <end position="158"/>
    </location>
</feature>
<sequence>MGDYKNLTDEKAIEKLKTLAEDIKICMFCTELTELPIATRPMGVQEVDDKGNIWFISSKNSNKNFEIKEDDRVQLIFSKISSAEYLSVYGNATIYTDQSKIDALWTPIAKAWFEEGKDDPDVSVIKVVPSDVYYWDTKDGKIITLLKIAAAALTGSKGDGGVQGNINV</sequence>
<proteinExistence type="predicted"/>
<reference evidence="2 3" key="1">
    <citation type="submission" date="2016-10" db="EMBL/GenBank/DDBJ databases">
        <authorList>
            <person name="de Groot N.N."/>
        </authorList>
    </citation>
    <scope>NUCLEOTIDE SEQUENCE [LARGE SCALE GENOMIC DNA]</scope>
    <source>
        <strain evidence="2 3">CGMCC 1.10076</strain>
    </source>
</reference>
<accession>A0A1G8RGD9</accession>
<dbReference type="PANTHER" id="PTHR34818:SF1">
    <property type="entry name" value="PROTEIN BLI-3"/>
    <property type="match status" value="1"/>
</dbReference>
<evidence type="ECO:0000313" key="3">
    <source>
        <dbReference type="Proteomes" id="UP000199580"/>
    </source>
</evidence>
<dbReference type="InterPro" id="IPR052917">
    <property type="entry name" value="Stress-Dev_Protein"/>
</dbReference>
<evidence type="ECO:0000259" key="1">
    <source>
        <dbReference type="Pfam" id="PF16242"/>
    </source>
</evidence>
<dbReference type="InterPro" id="IPR038725">
    <property type="entry name" value="YdaG_split_barrel_FMN-bd"/>
</dbReference>
<dbReference type="InterPro" id="IPR012349">
    <property type="entry name" value="Split_barrel_FMN-bd"/>
</dbReference>
<dbReference type="OrthoDB" id="1432662at2"/>
<keyword evidence="3" id="KW-1185">Reference proteome</keyword>
<dbReference type="SUPFAM" id="SSF50475">
    <property type="entry name" value="FMN-binding split barrel"/>
    <property type="match status" value="1"/>
</dbReference>
<dbReference type="RefSeq" id="WP_091391366.1">
    <property type="nucleotide sequence ID" value="NZ_BKAI01000001.1"/>
</dbReference>
<evidence type="ECO:0000313" key="2">
    <source>
        <dbReference type="EMBL" id="SDJ16022.1"/>
    </source>
</evidence>
<dbReference type="Gene3D" id="2.30.110.10">
    <property type="entry name" value="Electron Transport, Fmn-binding Protein, Chain A"/>
    <property type="match status" value="1"/>
</dbReference>
<gene>
    <name evidence="2" type="ORF">SAMN04487935_0112</name>
</gene>
<protein>
    <submittedName>
        <fullName evidence="2">General stress protein 26</fullName>
    </submittedName>
</protein>
<dbReference type="EMBL" id="FNEZ01000001">
    <property type="protein sequence ID" value="SDJ16022.1"/>
    <property type="molecule type" value="Genomic_DNA"/>
</dbReference>
<dbReference type="AlphaFoldDB" id="A0A1G8RGD9"/>
<dbReference type="Proteomes" id="UP000199580">
    <property type="component" value="Unassembled WGS sequence"/>
</dbReference>
<organism evidence="2 3">
    <name type="scientific">Flavobacterium noncentrifugens</name>
    <dbReference type="NCBI Taxonomy" id="1128970"/>
    <lineage>
        <taxon>Bacteria</taxon>
        <taxon>Pseudomonadati</taxon>
        <taxon>Bacteroidota</taxon>
        <taxon>Flavobacteriia</taxon>
        <taxon>Flavobacteriales</taxon>
        <taxon>Flavobacteriaceae</taxon>
        <taxon>Flavobacterium</taxon>
    </lineage>
</organism>
<dbReference type="Pfam" id="PF16242">
    <property type="entry name" value="Pyrid_ox_like"/>
    <property type="match status" value="1"/>
</dbReference>
<dbReference type="PANTHER" id="PTHR34818">
    <property type="entry name" value="PROTEIN BLI-3"/>
    <property type="match status" value="1"/>
</dbReference>
<dbReference type="STRING" id="1128970.SAMN04487935_0112"/>